<evidence type="ECO:0000256" key="7">
    <source>
        <dbReference type="SAM" id="Phobius"/>
    </source>
</evidence>
<evidence type="ECO:0000256" key="1">
    <source>
        <dbReference type="ARBA" id="ARBA00004651"/>
    </source>
</evidence>
<dbReference type="Gene3D" id="1.10.3860.10">
    <property type="entry name" value="Sodium:dicarboxylate symporter"/>
    <property type="match status" value="1"/>
</dbReference>
<keyword evidence="4 7" id="KW-0812">Transmembrane</keyword>
<name>A0ABU5ZSU2_9FLAO</name>
<dbReference type="PRINTS" id="PR00173">
    <property type="entry name" value="EDTRNSPORT"/>
</dbReference>
<evidence type="ECO:0000256" key="2">
    <source>
        <dbReference type="ARBA" id="ARBA00022448"/>
    </source>
</evidence>
<feature type="transmembrane region" description="Helical" evidence="7">
    <location>
        <begin position="185"/>
        <end position="205"/>
    </location>
</feature>
<dbReference type="Pfam" id="PF00375">
    <property type="entry name" value="SDF"/>
    <property type="match status" value="1"/>
</dbReference>
<dbReference type="Proteomes" id="UP001327027">
    <property type="component" value="Unassembled WGS sequence"/>
</dbReference>
<comment type="caution">
    <text evidence="8">The sequence shown here is derived from an EMBL/GenBank/DDBJ whole genome shotgun (WGS) entry which is preliminary data.</text>
</comment>
<gene>
    <name evidence="8" type="ORF">U6A24_06485</name>
</gene>
<dbReference type="InterPro" id="IPR036458">
    <property type="entry name" value="Na:dicarbo_symporter_sf"/>
</dbReference>
<feature type="transmembrane region" description="Helical" evidence="7">
    <location>
        <begin position="310"/>
        <end position="337"/>
    </location>
</feature>
<proteinExistence type="predicted"/>
<dbReference type="InterPro" id="IPR001991">
    <property type="entry name" value="Na-dicarboxylate_symporter"/>
</dbReference>
<evidence type="ECO:0000313" key="8">
    <source>
        <dbReference type="EMBL" id="MEB3345099.1"/>
    </source>
</evidence>
<organism evidence="8 9">
    <name type="scientific">Aquimarina gracilis</name>
    <dbReference type="NCBI Taxonomy" id="874422"/>
    <lineage>
        <taxon>Bacteria</taxon>
        <taxon>Pseudomonadati</taxon>
        <taxon>Bacteroidota</taxon>
        <taxon>Flavobacteriia</taxon>
        <taxon>Flavobacteriales</taxon>
        <taxon>Flavobacteriaceae</taxon>
        <taxon>Aquimarina</taxon>
    </lineage>
</organism>
<keyword evidence="3" id="KW-1003">Cell membrane</keyword>
<keyword evidence="9" id="KW-1185">Reference proteome</keyword>
<evidence type="ECO:0000256" key="5">
    <source>
        <dbReference type="ARBA" id="ARBA00022989"/>
    </source>
</evidence>
<feature type="transmembrane region" description="Helical" evidence="7">
    <location>
        <begin position="146"/>
        <end position="164"/>
    </location>
</feature>
<evidence type="ECO:0000313" key="9">
    <source>
        <dbReference type="Proteomes" id="UP001327027"/>
    </source>
</evidence>
<dbReference type="RefSeq" id="WP_324179133.1">
    <property type="nucleotide sequence ID" value="NZ_BAABAW010000008.1"/>
</dbReference>
<dbReference type="EMBL" id="JAYKLX010000003">
    <property type="protein sequence ID" value="MEB3345099.1"/>
    <property type="molecule type" value="Genomic_DNA"/>
</dbReference>
<keyword evidence="6 7" id="KW-0472">Membrane</keyword>
<feature type="transmembrane region" description="Helical" evidence="7">
    <location>
        <begin position="12"/>
        <end position="32"/>
    </location>
</feature>
<reference evidence="8 9" key="1">
    <citation type="journal article" date="2013" name="Int. J. Syst. Evol. Microbiol.">
        <title>Aquimarina gracilis sp. nov., isolated from the gut microflora of a mussel, Mytilus coruscus, and emended description of Aquimarina spongiae.</title>
        <authorList>
            <person name="Park S.C."/>
            <person name="Choe H.N."/>
            <person name="Baik K.S."/>
            <person name="Seong C.N."/>
        </authorList>
    </citation>
    <scope>NUCLEOTIDE SEQUENCE [LARGE SCALE GENOMIC DNA]</scope>
    <source>
        <strain evidence="8 9">PSC32</strain>
    </source>
</reference>
<dbReference type="PANTHER" id="PTHR42865:SF7">
    <property type="entry name" value="PROTON_GLUTAMATE-ASPARTATE SYMPORTER"/>
    <property type="match status" value="1"/>
</dbReference>
<evidence type="ECO:0000256" key="6">
    <source>
        <dbReference type="ARBA" id="ARBA00023136"/>
    </source>
</evidence>
<accession>A0ABU5ZSU2</accession>
<dbReference type="SUPFAM" id="SSF118215">
    <property type="entry name" value="Proton glutamate symport protein"/>
    <property type="match status" value="1"/>
</dbReference>
<feature type="transmembrane region" description="Helical" evidence="7">
    <location>
        <begin position="84"/>
        <end position="103"/>
    </location>
</feature>
<sequence>MMHIFKKYYKISLSNRILIWMFLGALAGILWGNKILFLKPLGDMFIDLLIMAAIPLVFFNLVAGLLSMESIKTLGGVGLKVMGYYITTTVIAIVLGIVFTSIIKPGIGFKVKEVSVGKIGEVPDIVEILMNMYPKNIFKSFTDGNLIQIVVFGVLLGIAILSMKREYKEPLKNGFELIAKAMQKLIGLIMKIAPLCLGALIAVTIGEYGAKVLGSVAKFIGTVGAAQIVMVIFYMILMLVLTKTSPLWFLKKTKELYATTIATTSSLASLTVALDVADNKLKLPQSIFNFTLPLGAQFNKDGTSIMLSTILIFTAQAVGWEISFSEMIQIILVGLLLSEGSTGIPGGGFVIATMFVQAFGLPIEVAVIVGGIYRIIDMGNTTVNCMSDMVATVIISKYEMGWQAEDIDFEKIER</sequence>
<keyword evidence="5 7" id="KW-1133">Transmembrane helix</keyword>
<comment type="subcellular location">
    <subcellularLocation>
        <location evidence="1">Cell membrane</location>
        <topology evidence="1">Multi-pass membrane protein</topology>
    </subcellularLocation>
</comment>
<feature type="transmembrane region" description="Helical" evidence="7">
    <location>
        <begin position="349"/>
        <end position="373"/>
    </location>
</feature>
<protein>
    <submittedName>
        <fullName evidence="8">Dicarboxylate/amino acid:cation symporter</fullName>
    </submittedName>
</protein>
<evidence type="ECO:0000256" key="3">
    <source>
        <dbReference type="ARBA" id="ARBA00022475"/>
    </source>
</evidence>
<feature type="transmembrane region" description="Helical" evidence="7">
    <location>
        <begin position="44"/>
        <end position="63"/>
    </location>
</feature>
<keyword evidence="2" id="KW-0813">Transport</keyword>
<feature type="transmembrane region" description="Helical" evidence="7">
    <location>
        <begin position="217"/>
        <end position="241"/>
    </location>
</feature>
<evidence type="ECO:0000256" key="4">
    <source>
        <dbReference type="ARBA" id="ARBA00022692"/>
    </source>
</evidence>
<dbReference type="PANTHER" id="PTHR42865">
    <property type="entry name" value="PROTON/GLUTAMATE-ASPARTATE SYMPORTER"/>
    <property type="match status" value="1"/>
</dbReference>